<dbReference type="EMBL" id="JAMDMJ010000053">
    <property type="protein sequence ID" value="MCY9599639.1"/>
    <property type="molecule type" value="Genomic_DNA"/>
</dbReference>
<dbReference type="RefSeq" id="WP_042227653.1">
    <property type="nucleotide sequence ID" value="NZ_CP026520.1"/>
</dbReference>
<protein>
    <submittedName>
        <fullName evidence="2">Uncharacterized protein</fullName>
    </submittedName>
</protein>
<keyword evidence="4" id="KW-1185">Reference proteome</keyword>
<dbReference type="GeneID" id="95376058"/>
<evidence type="ECO:0000313" key="4">
    <source>
        <dbReference type="Proteomes" id="UP001527202"/>
    </source>
</evidence>
<gene>
    <name evidence="1" type="ORF">M5X16_28240</name>
    <name evidence="2" type="ORF">PC41400_14675</name>
</gene>
<proteinExistence type="predicted"/>
<evidence type="ECO:0000313" key="3">
    <source>
        <dbReference type="Proteomes" id="UP000288943"/>
    </source>
</evidence>
<reference evidence="1 4" key="2">
    <citation type="submission" date="2022-05" db="EMBL/GenBank/DDBJ databases">
        <title>Genome Sequencing of Bee-Associated Microbes.</title>
        <authorList>
            <person name="Dunlap C."/>
        </authorList>
    </citation>
    <scope>NUCLEOTIDE SEQUENCE [LARGE SCALE GENOMIC DNA]</scope>
    <source>
        <strain evidence="1 4">NRRL B-23120</strain>
    </source>
</reference>
<dbReference type="AlphaFoldDB" id="A0A410WWV8"/>
<dbReference type="EMBL" id="CP026520">
    <property type="protein sequence ID" value="QAV18854.1"/>
    <property type="molecule type" value="Genomic_DNA"/>
</dbReference>
<dbReference type="KEGG" id="pchi:PC41400_14675"/>
<reference evidence="2 3" key="1">
    <citation type="submission" date="2018-01" db="EMBL/GenBank/DDBJ databases">
        <title>The whole genome sequencing and assembly of Paenibacillus chitinolyticus KCCM 41400 strain.</title>
        <authorList>
            <person name="Kim J.-Y."/>
            <person name="Park M.-K."/>
            <person name="Lee Y.-J."/>
            <person name="Yi H."/>
            <person name="Bahn Y.-S."/>
            <person name="Kim J.F."/>
            <person name="Lee D.-W."/>
        </authorList>
    </citation>
    <scope>NUCLEOTIDE SEQUENCE [LARGE SCALE GENOMIC DNA]</scope>
    <source>
        <strain evidence="2 3">KCCM 41400</strain>
    </source>
</reference>
<dbReference type="Proteomes" id="UP000288943">
    <property type="component" value="Chromosome"/>
</dbReference>
<evidence type="ECO:0000313" key="1">
    <source>
        <dbReference type="EMBL" id="MCY9599639.1"/>
    </source>
</evidence>
<name>A0A410WWV8_9BACL</name>
<organism evidence="2 3">
    <name type="scientific">Paenibacillus chitinolyticus</name>
    <dbReference type="NCBI Taxonomy" id="79263"/>
    <lineage>
        <taxon>Bacteria</taxon>
        <taxon>Bacillati</taxon>
        <taxon>Bacillota</taxon>
        <taxon>Bacilli</taxon>
        <taxon>Bacillales</taxon>
        <taxon>Paenibacillaceae</taxon>
        <taxon>Paenibacillus</taxon>
    </lineage>
</organism>
<accession>A0A410WWV8</accession>
<evidence type="ECO:0000313" key="2">
    <source>
        <dbReference type="EMBL" id="QAV18854.1"/>
    </source>
</evidence>
<dbReference type="Proteomes" id="UP001527202">
    <property type="component" value="Unassembled WGS sequence"/>
</dbReference>
<sequence length="79" mass="9291">MFKKLEFKSTSIHKHESWVDFGIKKSHYLISKGNNDTYMIWFDGKDIGRDVHTLEKSKELAQAHYDNSCRLIVEAITMK</sequence>